<evidence type="ECO:0000313" key="10">
    <source>
        <dbReference type="EMBL" id="CAD6340602.1"/>
    </source>
</evidence>
<dbReference type="PANTHER" id="PTHR24186:SF50">
    <property type="entry name" value="ANKYRIN REPEAT-CONTAINING PROTEIN ITN1-LIKE ISOFORM X1"/>
    <property type="match status" value="1"/>
</dbReference>
<feature type="transmembrane region" description="Helical" evidence="8">
    <location>
        <begin position="393"/>
        <end position="413"/>
    </location>
</feature>
<keyword evidence="5" id="KW-0040">ANK repeat</keyword>
<dbReference type="InterPro" id="IPR036770">
    <property type="entry name" value="Ankyrin_rpt-contain_sf"/>
</dbReference>
<dbReference type="InterPro" id="IPR026961">
    <property type="entry name" value="PGG_dom"/>
</dbReference>
<dbReference type="SMART" id="SM00248">
    <property type="entry name" value="ANK"/>
    <property type="match status" value="9"/>
</dbReference>
<dbReference type="GO" id="GO:0005886">
    <property type="term" value="C:plasma membrane"/>
    <property type="evidence" value="ECO:0007669"/>
    <property type="project" value="TreeGrafter"/>
</dbReference>
<gene>
    <name evidence="10" type="ORF">NCGR_LOCUS64700</name>
</gene>
<feature type="transmembrane region" description="Helical" evidence="8">
    <location>
        <begin position="731"/>
        <end position="761"/>
    </location>
</feature>
<dbReference type="InterPro" id="IPR002110">
    <property type="entry name" value="Ankyrin_rpt"/>
</dbReference>
<protein>
    <recommendedName>
        <fullName evidence="9">PGG domain-containing protein</fullName>
    </recommendedName>
</protein>
<evidence type="ECO:0000256" key="8">
    <source>
        <dbReference type="SAM" id="Phobius"/>
    </source>
</evidence>
<keyword evidence="11" id="KW-1185">Reference proteome</keyword>
<evidence type="ECO:0000256" key="2">
    <source>
        <dbReference type="ARBA" id="ARBA00022692"/>
    </source>
</evidence>
<comment type="caution">
    <text evidence="10">The sequence shown here is derived from an EMBL/GenBank/DDBJ whole genome shotgun (WGS) entry which is preliminary data.</text>
</comment>
<reference evidence="10" key="1">
    <citation type="submission" date="2020-10" db="EMBL/GenBank/DDBJ databases">
        <authorList>
            <person name="Han B."/>
            <person name="Lu T."/>
            <person name="Zhao Q."/>
            <person name="Huang X."/>
            <person name="Zhao Y."/>
        </authorList>
    </citation>
    <scope>NUCLEOTIDE SEQUENCE</scope>
</reference>
<feature type="region of interest" description="Disordered" evidence="7">
    <location>
        <begin position="1"/>
        <end position="32"/>
    </location>
</feature>
<dbReference type="SUPFAM" id="SSF48403">
    <property type="entry name" value="Ankyrin repeat"/>
    <property type="match status" value="1"/>
</dbReference>
<keyword evidence="2 8" id="KW-0812">Transmembrane</keyword>
<keyword evidence="3" id="KW-0677">Repeat</keyword>
<keyword evidence="6 8" id="KW-0472">Membrane</keyword>
<feature type="transmembrane region" description="Helical" evidence="8">
    <location>
        <begin position="693"/>
        <end position="719"/>
    </location>
</feature>
<dbReference type="EMBL" id="CAJGYO010000019">
    <property type="protein sequence ID" value="CAD6340602.1"/>
    <property type="molecule type" value="Genomic_DNA"/>
</dbReference>
<dbReference type="Proteomes" id="UP000604825">
    <property type="component" value="Unassembled WGS sequence"/>
</dbReference>
<feature type="region of interest" description="Disordered" evidence="7">
    <location>
        <begin position="77"/>
        <end position="105"/>
    </location>
</feature>
<dbReference type="AlphaFoldDB" id="A0A811SG23"/>
<feature type="transmembrane region" description="Helical" evidence="8">
    <location>
        <begin position="620"/>
        <end position="646"/>
    </location>
</feature>
<evidence type="ECO:0000259" key="9">
    <source>
        <dbReference type="Pfam" id="PF13962"/>
    </source>
</evidence>
<feature type="transmembrane region" description="Helical" evidence="8">
    <location>
        <begin position="577"/>
        <end position="600"/>
    </location>
</feature>
<sequence>MAAANESEQQAASGAGEPTTPTGPATSCPPVATLDPQLLMAARRGDIKQLKDLLLLKDGDEQQGSSSVTAGAQDAIVEVDPRPPPPHDAVAPPSSGSSSPPPPVPVVLDEDGVTMDGDSLLHVVAGCGDTQQYLDCAKMMVRNKKHKAGGGADAVRLALEARNLKGDTPLHCAAGAGNANMIGCLLTDLIANTSGDEAVAAVKKAFLIRMQNEVGETALHQAVRAANNKVACIDQLMAMDPELACIPHHDEEDAGASPLYLAISLGELEIARHLYVKSKGKLSYSGPDGRNALHAAVHVHRGQALPMILEWLVKDMKPKEGSSSVCLVSQLTSQRDRKQKGSTPLHLAASLNGWPGAGFLSRRFPKVWPTAESVATLLLDANESTAYQADDQGWYPIHVAAAFDSLGVVKVLLDDMERSRRRQDCATLRDGKGRTFLHVAAEMKNHSGAAAVVQYVCGEMPQQLSSMILNAQDSNGDTALHGAVRAGNLAGSTCLLRNRLVRLDVANKDGMTPLDLSWTTLPSGFGYAFNPRNVVRLSLLYSGAPHGGGRPDLYYEKHSSKRDVVEESKKYTEATQVTSIVTALIATVAFASAFTLPGGYRADGAAAAGTAVLAGSGKSYAFDAFILADTLAFIFSMAATCSLVYAGLPVMDTSIRNWYFNVSAVLLQSAARSLVAAFALALYVVLAPVDHKTAVAVCAIVFATSLYGNTGAVQVALVANTARTRIGMRRVVVCFFTAVISLGALVNFGSYIIIFGLPAILKCWRDNTTL</sequence>
<proteinExistence type="predicted"/>
<feature type="domain" description="PGG" evidence="9">
    <location>
        <begin position="569"/>
        <end position="685"/>
    </location>
</feature>
<dbReference type="Pfam" id="PF13962">
    <property type="entry name" value="PGG"/>
    <property type="match status" value="1"/>
</dbReference>
<feature type="transmembrane region" description="Helical" evidence="8">
    <location>
        <begin position="658"/>
        <end position="687"/>
    </location>
</feature>
<evidence type="ECO:0000313" key="11">
    <source>
        <dbReference type="Proteomes" id="UP000604825"/>
    </source>
</evidence>
<name>A0A811SG23_9POAL</name>
<dbReference type="OrthoDB" id="678826at2759"/>
<evidence type="ECO:0000256" key="3">
    <source>
        <dbReference type="ARBA" id="ARBA00022737"/>
    </source>
</evidence>
<dbReference type="Gene3D" id="1.25.40.20">
    <property type="entry name" value="Ankyrin repeat-containing domain"/>
    <property type="match status" value="3"/>
</dbReference>
<feature type="compositionally biased region" description="Low complexity" evidence="7">
    <location>
        <begin position="1"/>
        <end position="26"/>
    </location>
</feature>
<evidence type="ECO:0000256" key="6">
    <source>
        <dbReference type="ARBA" id="ARBA00023136"/>
    </source>
</evidence>
<comment type="subcellular location">
    <subcellularLocation>
        <location evidence="1">Membrane</location>
        <topology evidence="1">Multi-pass membrane protein</topology>
    </subcellularLocation>
</comment>
<keyword evidence="4 8" id="KW-1133">Transmembrane helix</keyword>
<feature type="compositionally biased region" description="Low complexity" evidence="7">
    <location>
        <begin position="88"/>
        <end position="98"/>
    </location>
</feature>
<evidence type="ECO:0000256" key="5">
    <source>
        <dbReference type="ARBA" id="ARBA00023043"/>
    </source>
</evidence>
<organism evidence="10 11">
    <name type="scientific">Miscanthus lutarioriparius</name>
    <dbReference type="NCBI Taxonomy" id="422564"/>
    <lineage>
        <taxon>Eukaryota</taxon>
        <taxon>Viridiplantae</taxon>
        <taxon>Streptophyta</taxon>
        <taxon>Embryophyta</taxon>
        <taxon>Tracheophyta</taxon>
        <taxon>Spermatophyta</taxon>
        <taxon>Magnoliopsida</taxon>
        <taxon>Liliopsida</taxon>
        <taxon>Poales</taxon>
        <taxon>Poaceae</taxon>
        <taxon>PACMAD clade</taxon>
        <taxon>Panicoideae</taxon>
        <taxon>Andropogonodae</taxon>
        <taxon>Andropogoneae</taxon>
        <taxon>Saccharinae</taxon>
        <taxon>Miscanthus</taxon>
    </lineage>
</organism>
<dbReference type="Pfam" id="PF12796">
    <property type="entry name" value="Ank_2"/>
    <property type="match status" value="1"/>
</dbReference>
<evidence type="ECO:0000256" key="1">
    <source>
        <dbReference type="ARBA" id="ARBA00004141"/>
    </source>
</evidence>
<evidence type="ECO:0000256" key="7">
    <source>
        <dbReference type="SAM" id="MobiDB-lite"/>
    </source>
</evidence>
<dbReference type="Pfam" id="PF00023">
    <property type="entry name" value="Ank"/>
    <property type="match status" value="1"/>
</dbReference>
<evidence type="ECO:0000256" key="4">
    <source>
        <dbReference type="ARBA" id="ARBA00022989"/>
    </source>
</evidence>
<accession>A0A811SG23</accession>
<dbReference type="PANTHER" id="PTHR24186">
    <property type="entry name" value="PROTEIN PHOSPHATASE 1 REGULATORY SUBUNIT"/>
    <property type="match status" value="1"/>
</dbReference>